<dbReference type="SUPFAM" id="SSF53474">
    <property type="entry name" value="alpha/beta-Hydrolases"/>
    <property type="match status" value="1"/>
</dbReference>
<dbReference type="AlphaFoldDB" id="E3CPW2"/>
<dbReference type="Proteomes" id="UP000004896">
    <property type="component" value="Unassembled WGS sequence"/>
</dbReference>
<dbReference type="EMBL" id="AEKO01000007">
    <property type="protein sequence ID" value="EFQ59025.1"/>
    <property type="molecule type" value="Genomic_DNA"/>
</dbReference>
<gene>
    <name evidence="1" type="ORF">HMPREF9192_1160</name>
</gene>
<comment type="caution">
    <text evidence="1">The sequence shown here is derived from an EMBL/GenBank/DDBJ whole genome shotgun (WGS) entry which is preliminary data.</text>
</comment>
<proteinExistence type="predicted"/>
<organism evidence="1 2">
    <name type="scientific">Streptococcus vestibularis F0396</name>
    <dbReference type="NCBI Taxonomy" id="904306"/>
    <lineage>
        <taxon>Bacteria</taxon>
        <taxon>Bacillati</taxon>
        <taxon>Bacillota</taxon>
        <taxon>Bacilli</taxon>
        <taxon>Lactobacillales</taxon>
        <taxon>Streptococcaceae</taxon>
        <taxon>Streptococcus</taxon>
    </lineage>
</organism>
<accession>E3CPW2</accession>
<dbReference type="OrthoDB" id="9769481at2"/>
<dbReference type="InterPro" id="IPR024499">
    <property type="entry name" value="Mbeg1-like"/>
</dbReference>
<evidence type="ECO:0000313" key="1">
    <source>
        <dbReference type="EMBL" id="EFQ59025.1"/>
    </source>
</evidence>
<evidence type="ECO:0008006" key="3">
    <source>
        <dbReference type="Google" id="ProtNLM"/>
    </source>
</evidence>
<evidence type="ECO:0000313" key="2">
    <source>
        <dbReference type="Proteomes" id="UP000004896"/>
    </source>
</evidence>
<protein>
    <recommendedName>
        <fullName evidence="3">DUF2974 domain-containing protein</fullName>
    </recommendedName>
</protein>
<dbReference type="eggNOG" id="COG1073">
    <property type="taxonomic scope" value="Bacteria"/>
</dbReference>
<dbReference type="InterPro" id="IPR029058">
    <property type="entry name" value="AB_hydrolase_fold"/>
</dbReference>
<reference evidence="1 2" key="1">
    <citation type="submission" date="2010-10" db="EMBL/GenBank/DDBJ databases">
        <authorList>
            <person name="Durkin A.S."/>
            <person name="Madupu R."/>
            <person name="Torralba M."/>
            <person name="Gillis M."/>
            <person name="Methe B."/>
            <person name="Sutton G."/>
            <person name="Nelson K.E."/>
        </authorList>
    </citation>
    <scope>NUCLEOTIDE SEQUENCE [LARGE SCALE GENOMIC DNA]</scope>
    <source>
        <strain evidence="1 2">F0396</strain>
    </source>
</reference>
<dbReference type="Pfam" id="PF11187">
    <property type="entry name" value="Mbeg1-like"/>
    <property type="match status" value="1"/>
</dbReference>
<sequence length="385" mass="43768">MPNLIDYLEKVKELTFDQEPLNILDKVCINEIGYLTYEKWLTASDLQKTINLHDYAEGKVLNPEYTFMVTKERVELAEAMVRSRRFAGLNLSNYCSVLDKEVEKQFAAMIFSLPELDYQQLVFRGTDDSVIGWKEDFQLTYSREIPAHRSAIAFLSEHLPNLSGHVTVSGHSKGGNLALYSAVQSSTALREQIAELLLLDSPGLMKSLLVKPSYQELKPKMTLIRPQDSVVGVMLYWDQDAQLVAAEGIGIAQHNALLWQVDLEGSDFVYVDQPTDLSQRLKETFQEWIETLPNQQLKLVCDLFFDTILDSGIESLDDIGVKTLPKLGQLLQEFGNLTDQQKKILQDGFNQLLWIFWKSGNKKSSLPKLELPDFIKKLGELTNND</sequence>
<name>E3CPW2_STRVE</name>